<reference evidence="1 2" key="1">
    <citation type="journal article" date="2022" name="Int. J. Syst. Evol. Microbiol.">
        <title>Neobacillus kokaensis sp. nov., isolated from soil.</title>
        <authorList>
            <person name="Yuki K."/>
            <person name="Matsubara H."/>
            <person name="Yamaguchi S."/>
        </authorList>
    </citation>
    <scope>NUCLEOTIDE SEQUENCE [LARGE SCALE GENOMIC DNA]</scope>
    <source>
        <strain evidence="1 2">LOB 377</strain>
    </source>
</reference>
<dbReference type="EMBL" id="BNDS01000031">
    <property type="protein sequence ID" value="GHI00975.1"/>
    <property type="molecule type" value="Genomic_DNA"/>
</dbReference>
<comment type="caution">
    <text evidence="1">The sequence shown here is derived from an EMBL/GenBank/DDBJ whole genome shotgun (WGS) entry which is preliminary data.</text>
</comment>
<dbReference type="Proteomes" id="UP000637074">
    <property type="component" value="Unassembled WGS sequence"/>
</dbReference>
<evidence type="ECO:0000313" key="2">
    <source>
        <dbReference type="Proteomes" id="UP000637074"/>
    </source>
</evidence>
<dbReference type="RefSeq" id="WP_275671493.1">
    <property type="nucleotide sequence ID" value="NZ_BNDS01000031.1"/>
</dbReference>
<organism evidence="1 2">
    <name type="scientific">Neobacillus kokaensis</name>
    <dbReference type="NCBI Taxonomy" id="2759023"/>
    <lineage>
        <taxon>Bacteria</taxon>
        <taxon>Bacillati</taxon>
        <taxon>Bacillota</taxon>
        <taxon>Bacilli</taxon>
        <taxon>Bacillales</taxon>
        <taxon>Bacillaceae</taxon>
        <taxon>Neobacillus</taxon>
    </lineage>
</organism>
<evidence type="ECO:0000313" key="1">
    <source>
        <dbReference type="EMBL" id="GHI00975.1"/>
    </source>
</evidence>
<accession>A0ABQ3N869</accession>
<sequence length="43" mass="5339">MELLVEQCEHNEQDKPCEECVPKTVEEENVDLYEYDYNKRLWF</sequence>
<proteinExistence type="predicted"/>
<protein>
    <submittedName>
        <fullName evidence="1">Uncharacterized protein</fullName>
    </submittedName>
</protein>
<name>A0ABQ3N869_9BACI</name>
<keyword evidence="2" id="KW-1185">Reference proteome</keyword>
<gene>
    <name evidence="1" type="ORF">AM1BK_45170</name>
</gene>